<dbReference type="SMART" id="SM00382">
    <property type="entry name" value="AAA"/>
    <property type="match status" value="2"/>
</dbReference>
<dbReference type="InterPro" id="IPR018368">
    <property type="entry name" value="ClpA/B_CS1"/>
</dbReference>
<dbReference type="GO" id="GO:0016887">
    <property type="term" value="F:ATP hydrolysis activity"/>
    <property type="evidence" value="ECO:0007669"/>
    <property type="project" value="InterPro"/>
</dbReference>
<evidence type="ECO:0000256" key="2">
    <source>
        <dbReference type="ARBA" id="ARBA00022737"/>
    </source>
</evidence>
<sequence>MLRHFLLRARPMPRVGSSTSGERQVVRSLSASTSLVRLPNALHHSRNSCARRGYQTGRGMPPGGGMFFINPSNNNDNQEKPDPLEEYGIDLTDLAAKGKLDPVIGRDEEIRRTLQVLARRTKNNPCLIGEAGVGKTAIAEGLAQRIVNGEVPESMRDKKVIALDLGALIAGAKFRGEFEDRLKDVLEAVQKAEGNLILFIDELHTLLGLGKSEGSMDASNMLKPALARGVLRCCGATTIDEYRKYIEKDPALARRFQPVMVQEPNVPDTISILRGLKERYEVHHGVRIADSALVTAATYSHRYITDRFLPDKAIDLIDEACSKLRLQQESKPERIENLERAILTIQIELESLKKDSDVMSQERREKLEADLATKRDECDQLTCVWQKEREQLDSIKATKQRLEQARTDLELATRHGNFTKASELRYGTIPELEAQLPKESTGPGAPLDNGLGDQPLLHECVTSADISQVVSRMTGIPVQSLMRGERKKVLHMEDALVHRVVGQDHAVRAVSEAVRLSRSGLQSDTRPIASFMFLGPTGVGKTELCKAIAQFLFDTESAIIRVDMSEYMERFSVSRLVGAPPGYVGYDQGGELTEAVRRKPYAVVLLDEFEKAHRDVANLLLQILDEGFITDSQGRKVDFRNTIIIMTSNLGAEHLVADREAISEASRDREGDAAPLSPAVRDAVLSVARHHFPPEFINRIDDLIVFNRLARSALRNIVDIRLDEVQQRLHERRIRLDVDDSAKLWLATQGYDPAYGARPLNRIIQKKLLNPLAKALIEGSIHGNETVRVTTTDELLTRMSKDEVLAHMDQVTRADFARSPSSELVIIKNHRPETDGDDASAALHPTTASTD</sequence>
<keyword evidence="4 6" id="KW-0067">ATP-binding</keyword>
<dbReference type="FunFam" id="3.40.50.300:FF:000120">
    <property type="entry name" value="ATP-dependent chaperone ClpB"/>
    <property type="match status" value="1"/>
</dbReference>
<dbReference type="CDD" id="cd00009">
    <property type="entry name" value="AAA"/>
    <property type="match status" value="1"/>
</dbReference>
<evidence type="ECO:0000256" key="6">
    <source>
        <dbReference type="RuleBase" id="RU004432"/>
    </source>
</evidence>
<keyword evidence="7" id="KW-0175">Coiled coil</keyword>
<dbReference type="GO" id="GO:0005759">
    <property type="term" value="C:mitochondrial matrix"/>
    <property type="evidence" value="ECO:0007669"/>
    <property type="project" value="TreeGrafter"/>
</dbReference>
<dbReference type="InterPro" id="IPR019489">
    <property type="entry name" value="Clp_ATPase_C"/>
</dbReference>
<keyword evidence="5 6" id="KW-0143">Chaperone</keyword>
<keyword evidence="2" id="KW-0677">Repeat</keyword>
<accession>A0A9W8EC16</accession>
<evidence type="ECO:0000256" key="8">
    <source>
        <dbReference type="SAM" id="MobiDB-lite"/>
    </source>
</evidence>
<keyword evidence="12" id="KW-1185">Reference proteome</keyword>
<evidence type="ECO:0000256" key="3">
    <source>
        <dbReference type="ARBA" id="ARBA00022741"/>
    </source>
</evidence>
<dbReference type="FunFam" id="3.40.50.300:FF:000025">
    <property type="entry name" value="ATP-dependent Clp protease subunit"/>
    <property type="match status" value="1"/>
</dbReference>
<reference evidence="11" key="1">
    <citation type="submission" date="2022-07" db="EMBL/GenBank/DDBJ databases">
        <title>Phylogenomic reconstructions and comparative analyses of Kickxellomycotina fungi.</title>
        <authorList>
            <person name="Reynolds N.K."/>
            <person name="Stajich J.E."/>
            <person name="Barry K."/>
            <person name="Grigoriev I.V."/>
            <person name="Crous P."/>
            <person name="Smith M.E."/>
        </authorList>
    </citation>
    <scope>NUCLEOTIDE SEQUENCE</scope>
    <source>
        <strain evidence="11">RSA 567</strain>
    </source>
</reference>
<feature type="region of interest" description="Disordered" evidence="8">
    <location>
        <begin position="830"/>
        <end position="851"/>
    </location>
</feature>
<gene>
    <name evidence="11" type="primary">HSP78</name>
    <name evidence="11" type="ORF">H4R34_004614</name>
</gene>
<comment type="similarity">
    <text evidence="1 6">Belongs to the ClpA/ClpB family.</text>
</comment>
<dbReference type="GO" id="GO:0034605">
    <property type="term" value="P:cellular response to heat"/>
    <property type="evidence" value="ECO:0007669"/>
    <property type="project" value="TreeGrafter"/>
</dbReference>
<feature type="domain" description="Clp ATPase C-terminal" evidence="10">
    <location>
        <begin position="709"/>
        <end position="798"/>
    </location>
</feature>
<organism evidence="11 12">
    <name type="scientific">Dimargaris verticillata</name>
    <dbReference type="NCBI Taxonomy" id="2761393"/>
    <lineage>
        <taxon>Eukaryota</taxon>
        <taxon>Fungi</taxon>
        <taxon>Fungi incertae sedis</taxon>
        <taxon>Zoopagomycota</taxon>
        <taxon>Kickxellomycotina</taxon>
        <taxon>Dimargaritomycetes</taxon>
        <taxon>Dimargaritales</taxon>
        <taxon>Dimargaritaceae</taxon>
        <taxon>Dimargaris</taxon>
    </lineage>
</organism>
<evidence type="ECO:0000313" key="11">
    <source>
        <dbReference type="EMBL" id="KAJ1974714.1"/>
    </source>
</evidence>
<dbReference type="GO" id="GO:0042026">
    <property type="term" value="P:protein refolding"/>
    <property type="evidence" value="ECO:0007669"/>
    <property type="project" value="TreeGrafter"/>
</dbReference>
<dbReference type="EMBL" id="JANBQB010000617">
    <property type="protein sequence ID" value="KAJ1974714.1"/>
    <property type="molecule type" value="Genomic_DNA"/>
</dbReference>
<dbReference type="PRINTS" id="PR00300">
    <property type="entry name" value="CLPPROTEASEA"/>
</dbReference>
<dbReference type="PANTHER" id="PTHR11638">
    <property type="entry name" value="ATP-DEPENDENT CLP PROTEASE"/>
    <property type="match status" value="1"/>
</dbReference>
<evidence type="ECO:0000256" key="5">
    <source>
        <dbReference type="ARBA" id="ARBA00023186"/>
    </source>
</evidence>
<protein>
    <submittedName>
        <fullName evidence="11">Chaperone ATPase hsp78</fullName>
    </submittedName>
</protein>
<dbReference type="Pfam" id="PF17871">
    <property type="entry name" value="AAA_lid_9"/>
    <property type="match status" value="1"/>
</dbReference>
<dbReference type="CDD" id="cd19499">
    <property type="entry name" value="RecA-like_ClpB_Hsp104-like"/>
    <property type="match status" value="1"/>
</dbReference>
<proteinExistence type="inferred from homology"/>
<evidence type="ECO:0000259" key="9">
    <source>
        <dbReference type="SMART" id="SM00382"/>
    </source>
</evidence>
<evidence type="ECO:0000313" key="12">
    <source>
        <dbReference type="Proteomes" id="UP001151582"/>
    </source>
</evidence>
<dbReference type="PROSITE" id="PS00870">
    <property type="entry name" value="CLPAB_1"/>
    <property type="match status" value="1"/>
</dbReference>
<dbReference type="FunFam" id="1.10.8.60:FF:000017">
    <property type="entry name" value="ATP-dependent chaperone ClpB"/>
    <property type="match status" value="1"/>
</dbReference>
<dbReference type="SMART" id="SM01086">
    <property type="entry name" value="ClpB_D2-small"/>
    <property type="match status" value="1"/>
</dbReference>
<feature type="domain" description="AAA+ ATPase" evidence="9">
    <location>
        <begin position="121"/>
        <end position="267"/>
    </location>
</feature>
<dbReference type="InterPro" id="IPR003959">
    <property type="entry name" value="ATPase_AAA_core"/>
</dbReference>
<dbReference type="Pfam" id="PF00004">
    <property type="entry name" value="AAA"/>
    <property type="match status" value="1"/>
</dbReference>
<feature type="domain" description="AAA+ ATPase" evidence="9">
    <location>
        <begin position="527"/>
        <end position="676"/>
    </location>
</feature>
<dbReference type="InterPro" id="IPR050130">
    <property type="entry name" value="ClpA_ClpB"/>
</dbReference>
<evidence type="ECO:0000256" key="1">
    <source>
        <dbReference type="ARBA" id="ARBA00008675"/>
    </source>
</evidence>
<dbReference type="Proteomes" id="UP001151582">
    <property type="component" value="Unassembled WGS sequence"/>
</dbReference>
<dbReference type="AlphaFoldDB" id="A0A9W8EC16"/>
<dbReference type="GO" id="GO:0043335">
    <property type="term" value="P:protein unfolding"/>
    <property type="evidence" value="ECO:0007669"/>
    <property type="project" value="TreeGrafter"/>
</dbReference>
<dbReference type="InterPro" id="IPR041546">
    <property type="entry name" value="ClpA/ClpB_AAA_lid"/>
</dbReference>
<name>A0A9W8EC16_9FUNG</name>
<dbReference type="Pfam" id="PF07724">
    <property type="entry name" value="AAA_2"/>
    <property type="match status" value="1"/>
</dbReference>
<dbReference type="SUPFAM" id="SSF52540">
    <property type="entry name" value="P-loop containing nucleoside triphosphate hydrolases"/>
    <property type="match status" value="2"/>
</dbReference>
<dbReference type="InterPro" id="IPR027417">
    <property type="entry name" value="P-loop_NTPase"/>
</dbReference>
<dbReference type="PANTHER" id="PTHR11638:SF176">
    <property type="entry name" value="HEAT SHOCK PROTEIN 78, MITOCHONDRIAL"/>
    <property type="match status" value="1"/>
</dbReference>
<evidence type="ECO:0000256" key="4">
    <source>
        <dbReference type="ARBA" id="ARBA00022840"/>
    </source>
</evidence>
<evidence type="ECO:0000259" key="10">
    <source>
        <dbReference type="SMART" id="SM01086"/>
    </source>
</evidence>
<dbReference type="Gene3D" id="3.40.50.300">
    <property type="entry name" value="P-loop containing nucleotide triphosphate hydrolases"/>
    <property type="match status" value="3"/>
</dbReference>
<dbReference type="Gene3D" id="1.10.8.60">
    <property type="match status" value="1"/>
</dbReference>
<dbReference type="InterPro" id="IPR001270">
    <property type="entry name" value="ClpA/B"/>
</dbReference>
<dbReference type="FunFam" id="3.40.50.300:FF:000010">
    <property type="entry name" value="Chaperone clpB 1, putative"/>
    <property type="match status" value="1"/>
</dbReference>
<keyword evidence="3 6" id="KW-0547">Nucleotide-binding</keyword>
<dbReference type="GO" id="GO:0005524">
    <property type="term" value="F:ATP binding"/>
    <property type="evidence" value="ECO:0007669"/>
    <property type="project" value="UniProtKB-KW"/>
</dbReference>
<dbReference type="Pfam" id="PF10431">
    <property type="entry name" value="ClpB_D2-small"/>
    <property type="match status" value="1"/>
</dbReference>
<dbReference type="OrthoDB" id="47330at2759"/>
<dbReference type="InterPro" id="IPR003593">
    <property type="entry name" value="AAA+_ATPase"/>
</dbReference>
<comment type="caution">
    <text evidence="11">The sequence shown here is derived from an EMBL/GenBank/DDBJ whole genome shotgun (WGS) entry which is preliminary data.</text>
</comment>
<dbReference type="InterPro" id="IPR028299">
    <property type="entry name" value="ClpA/B_CS2"/>
</dbReference>
<dbReference type="PROSITE" id="PS00871">
    <property type="entry name" value="CLPAB_2"/>
    <property type="match status" value="1"/>
</dbReference>
<evidence type="ECO:0000256" key="7">
    <source>
        <dbReference type="SAM" id="Coils"/>
    </source>
</evidence>
<feature type="coiled-coil region" evidence="7">
    <location>
        <begin position="335"/>
        <end position="415"/>
    </location>
</feature>